<dbReference type="Gene3D" id="1.10.260.40">
    <property type="entry name" value="lambda repressor-like DNA-binding domains"/>
    <property type="match status" value="1"/>
</dbReference>
<proteinExistence type="predicted"/>
<evidence type="ECO:0000313" key="2">
    <source>
        <dbReference type="EMBL" id="HIZ02829.1"/>
    </source>
</evidence>
<dbReference type="EMBL" id="DXCL01000006">
    <property type="protein sequence ID" value="HIZ02829.1"/>
    <property type="molecule type" value="Genomic_DNA"/>
</dbReference>
<dbReference type="Pfam" id="PF01381">
    <property type="entry name" value="HTH_3"/>
    <property type="match status" value="1"/>
</dbReference>
<dbReference type="CDD" id="cd00093">
    <property type="entry name" value="HTH_XRE"/>
    <property type="match status" value="1"/>
</dbReference>
<dbReference type="AlphaFoldDB" id="A0A9D2CY84"/>
<sequence length="108" mass="12547">MAKNGQTAEIASFLIERLSAMRVKNNFSQRELSLRIGKESSYINRMEQSKFIPSVDTLYAIVEACNASMEELFYYDMEQYPADAELLKLFRCFSKEKKEALIKFLQTP</sequence>
<protein>
    <submittedName>
        <fullName evidence="2">Helix-turn-helix transcriptional regulator</fullName>
    </submittedName>
</protein>
<organism evidence="2 3">
    <name type="scientific">Candidatus Borkfalkia avistercoris</name>
    <dbReference type="NCBI Taxonomy" id="2838504"/>
    <lineage>
        <taxon>Bacteria</taxon>
        <taxon>Bacillati</taxon>
        <taxon>Bacillota</taxon>
        <taxon>Clostridia</taxon>
        <taxon>Christensenellales</taxon>
        <taxon>Christensenellaceae</taxon>
        <taxon>Candidatus Borkfalkia</taxon>
    </lineage>
</organism>
<evidence type="ECO:0000259" key="1">
    <source>
        <dbReference type="PROSITE" id="PS50943"/>
    </source>
</evidence>
<dbReference type="Proteomes" id="UP000824132">
    <property type="component" value="Unassembled WGS sequence"/>
</dbReference>
<dbReference type="SMART" id="SM00530">
    <property type="entry name" value="HTH_XRE"/>
    <property type="match status" value="1"/>
</dbReference>
<dbReference type="PROSITE" id="PS50943">
    <property type="entry name" value="HTH_CROC1"/>
    <property type="match status" value="1"/>
</dbReference>
<evidence type="ECO:0000313" key="3">
    <source>
        <dbReference type="Proteomes" id="UP000824132"/>
    </source>
</evidence>
<name>A0A9D2CY84_9FIRM</name>
<gene>
    <name evidence="2" type="ORF">H9727_00920</name>
</gene>
<reference evidence="2" key="2">
    <citation type="submission" date="2021-04" db="EMBL/GenBank/DDBJ databases">
        <authorList>
            <person name="Gilroy R."/>
        </authorList>
    </citation>
    <scope>NUCLEOTIDE SEQUENCE</scope>
    <source>
        <strain evidence="2">CHK187-5294</strain>
    </source>
</reference>
<dbReference type="GO" id="GO:0003677">
    <property type="term" value="F:DNA binding"/>
    <property type="evidence" value="ECO:0007669"/>
    <property type="project" value="InterPro"/>
</dbReference>
<feature type="domain" description="HTH cro/C1-type" evidence="1">
    <location>
        <begin position="18"/>
        <end position="72"/>
    </location>
</feature>
<dbReference type="SUPFAM" id="SSF47413">
    <property type="entry name" value="lambda repressor-like DNA-binding domains"/>
    <property type="match status" value="1"/>
</dbReference>
<dbReference type="InterPro" id="IPR010982">
    <property type="entry name" value="Lambda_DNA-bd_dom_sf"/>
</dbReference>
<reference evidence="2" key="1">
    <citation type="journal article" date="2021" name="PeerJ">
        <title>Extensive microbial diversity within the chicken gut microbiome revealed by metagenomics and culture.</title>
        <authorList>
            <person name="Gilroy R."/>
            <person name="Ravi A."/>
            <person name="Getino M."/>
            <person name="Pursley I."/>
            <person name="Horton D.L."/>
            <person name="Alikhan N.F."/>
            <person name="Baker D."/>
            <person name="Gharbi K."/>
            <person name="Hall N."/>
            <person name="Watson M."/>
            <person name="Adriaenssens E.M."/>
            <person name="Foster-Nyarko E."/>
            <person name="Jarju S."/>
            <person name="Secka A."/>
            <person name="Antonio M."/>
            <person name="Oren A."/>
            <person name="Chaudhuri R.R."/>
            <person name="La Ragione R."/>
            <person name="Hildebrand F."/>
            <person name="Pallen M.J."/>
        </authorList>
    </citation>
    <scope>NUCLEOTIDE SEQUENCE</scope>
    <source>
        <strain evidence="2">CHK187-5294</strain>
    </source>
</reference>
<dbReference type="InterPro" id="IPR001387">
    <property type="entry name" value="Cro/C1-type_HTH"/>
</dbReference>
<accession>A0A9D2CY84</accession>
<comment type="caution">
    <text evidence="2">The sequence shown here is derived from an EMBL/GenBank/DDBJ whole genome shotgun (WGS) entry which is preliminary data.</text>
</comment>